<dbReference type="AlphaFoldDB" id="A0AAU7EA33"/>
<gene>
    <name evidence="2" type="ORF">AAH949_04720</name>
</gene>
<dbReference type="RefSeq" id="WP_134238668.1">
    <property type="nucleotide sequence ID" value="NZ_CP155620.1"/>
</dbReference>
<reference evidence="2" key="1">
    <citation type="submission" date="2024-05" db="EMBL/GenBank/DDBJ databases">
        <title>Campylobacter coli isolated from environmental waters in Slovenia.</title>
        <authorList>
            <person name="Zautner A.E."/>
            <person name="Bunk B."/>
            <person name="Riedel T."/>
            <person name="Sproeer C."/>
        </authorList>
    </citation>
    <scope>NUCLEOTIDE SEQUENCE</scope>
    <source>
        <strain evidence="2">CCS1377</strain>
    </source>
</reference>
<evidence type="ECO:0000256" key="1">
    <source>
        <dbReference type="SAM" id="Phobius"/>
    </source>
</evidence>
<proteinExistence type="predicted"/>
<protein>
    <recommendedName>
        <fullName evidence="3">DUF3784 domain-containing protein</fullName>
    </recommendedName>
</protein>
<keyword evidence="1" id="KW-1133">Transmembrane helix</keyword>
<keyword evidence="1" id="KW-0472">Membrane</keyword>
<keyword evidence="1" id="KW-0812">Transmembrane</keyword>
<evidence type="ECO:0000313" key="2">
    <source>
        <dbReference type="EMBL" id="XBJ30133.1"/>
    </source>
</evidence>
<name>A0AAU7EA33_9BACT</name>
<dbReference type="EMBL" id="CP155620">
    <property type="protein sequence ID" value="XBJ30133.1"/>
    <property type="molecule type" value="Genomic_DNA"/>
</dbReference>
<feature type="transmembrane region" description="Helical" evidence="1">
    <location>
        <begin position="6"/>
        <end position="27"/>
    </location>
</feature>
<feature type="transmembrane region" description="Helical" evidence="1">
    <location>
        <begin position="74"/>
        <end position="95"/>
    </location>
</feature>
<accession>A0AAU7EA33</accession>
<evidence type="ECO:0008006" key="3">
    <source>
        <dbReference type="Google" id="ProtNLM"/>
    </source>
</evidence>
<organism evidence="2">
    <name type="scientific">Campylobacter sp. CCS1377</name>
    <dbReference type="NCBI Taxonomy" id="3158229"/>
    <lineage>
        <taxon>Bacteria</taxon>
        <taxon>Pseudomonadati</taxon>
        <taxon>Campylobacterota</taxon>
        <taxon>Epsilonproteobacteria</taxon>
        <taxon>Campylobacterales</taxon>
        <taxon>Campylobacteraceae</taxon>
        <taxon>Campylobacter</taxon>
    </lineage>
</organism>
<feature type="transmembrane region" description="Helical" evidence="1">
    <location>
        <begin position="48"/>
        <end position="68"/>
    </location>
</feature>
<sequence length="97" mass="11245">MFVLLSYLLVLNFITLIAVLINFKYPTEENLQKSFIKFCPCRKMAQNGILYKIAIYSAMGGFLLSSTFLSLIEFNLYALFSLFLSLLCAYLTWFIKK</sequence>